<evidence type="ECO:0000256" key="2">
    <source>
        <dbReference type="ARBA" id="ARBA00010792"/>
    </source>
</evidence>
<dbReference type="PANTHER" id="PTHR42709">
    <property type="entry name" value="ALKALINE PHOSPHATASE LIKE PROTEIN"/>
    <property type="match status" value="1"/>
</dbReference>
<evidence type="ECO:0000313" key="9">
    <source>
        <dbReference type="EMBL" id="EJF47478.1"/>
    </source>
</evidence>
<feature type="transmembrane region" description="Helical" evidence="7">
    <location>
        <begin position="127"/>
        <end position="144"/>
    </location>
</feature>
<organism evidence="9 10">
    <name type="scientific">Actinomyces massiliensis F0489</name>
    <dbReference type="NCBI Taxonomy" id="1125718"/>
    <lineage>
        <taxon>Bacteria</taxon>
        <taxon>Bacillati</taxon>
        <taxon>Actinomycetota</taxon>
        <taxon>Actinomycetes</taxon>
        <taxon>Actinomycetales</taxon>
        <taxon>Actinomycetaceae</taxon>
        <taxon>Actinomyces</taxon>
    </lineage>
</organism>
<dbReference type="Proteomes" id="UP000002941">
    <property type="component" value="Unassembled WGS sequence"/>
</dbReference>
<dbReference type="EMBL" id="AKFT01000011">
    <property type="protein sequence ID" value="EJF47478.1"/>
    <property type="molecule type" value="Genomic_DNA"/>
</dbReference>
<keyword evidence="6 7" id="KW-0472">Membrane</keyword>
<dbReference type="InterPro" id="IPR051311">
    <property type="entry name" value="DedA_domain"/>
</dbReference>
<dbReference type="GO" id="GO:0005886">
    <property type="term" value="C:plasma membrane"/>
    <property type="evidence" value="ECO:0007669"/>
    <property type="project" value="UniProtKB-SubCell"/>
</dbReference>
<comment type="similarity">
    <text evidence="2">Belongs to the DedA family.</text>
</comment>
<accession>J1HPF0</accession>
<comment type="subcellular location">
    <subcellularLocation>
        <location evidence="1">Cell membrane</location>
        <topology evidence="1">Multi-pass membrane protein</topology>
    </subcellularLocation>
</comment>
<proteinExistence type="inferred from homology"/>
<dbReference type="eggNOG" id="COG0586">
    <property type="taxonomic scope" value="Bacteria"/>
</dbReference>
<dbReference type="Pfam" id="PF09335">
    <property type="entry name" value="VTT_dom"/>
    <property type="match status" value="1"/>
</dbReference>
<dbReference type="RefSeq" id="WP_008729640.1">
    <property type="nucleotide sequence ID" value="NZ_AKFT01000011.1"/>
</dbReference>
<evidence type="ECO:0000313" key="10">
    <source>
        <dbReference type="Proteomes" id="UP000002941"/>
    </source>
</evidence>
<evidence type="ECO:0000256" key="1">
    <source>
        <dbReference type="ARBA" id="ARBA00004651"/>
    </source>
</evidence>
<feature type="transmembrane region" description="Helical" evidence="7">
    <location>
        <begin position="95"/>
        <end position="121"/>
    </location>
</feature>
<gene>
    <name evidence="9" type="ORF">HMPREF1318_0700</name>
</gene>
<keyword evidence="5 7" id="KW-1133">Transmembrane helix</keyword>
<keyword evidence="4 7" id="KW-0812">Transmembrane</keyword>
<comment type="caution">
    <text evidence="9">The sequence shown here is derived from an EMBL/GenBank/DDBJ whole genome shotgun (WGS) entry which is preliminary data.</text>
</comment>
<evidence type="ECO:0000256" key="6">
    <source>
        <dbReference type="ARBA" id="ARBA00023136"/>
    </source>
</evidence>
<name>J1HPF0_9ACTO</name>
<feature type="domain" description="VTT" evidence="8">
    <location>
        <begin position="12"/>
        <end position="114"/>
    </location>
</feature>
<evidence type="ECO:0000256" key="3">
    <source>
        <dbReference type="ARBA" id="ARBA00022475"/>
    </source>
</evidence>
<dbReference type="PATRIC" id="fig|1125718.3.peg.229"/>
<evidence type="ECO:0000256" key="5">
    <source>
        <dbReference type="ARBA" id="ARBA00022989"/>
    </source>
</evidence>
<protein>
    <submittedName>
        <fullName evidence="9">SNARE-like domain protein</fullName>
    </submittedName>
</protein>
<dbReference type="InterPro" id="IPR032816">
    <property type="entry name" value="VTT_dom"/>
</dbReference>
<keyword evidence="3" id="KW-1003">Cell membrane</keyword>
<reference evidence="9 10" key="1">
    <citation type="submission" date="2012-05" db="EMBL/GenBank/DDBJ databases">
        <authorList>
            <person name="Harkins D.M."/>
            <person name="Madupu R."/>
            <person name="Durkin A.S."/>
            <person name="Torralba M."/>
            <person name="Methe B."/>
            <person name="Sutton G.G."/>
            <person name="Nelson K.E."/>
        </authorList>
    </citation>
    <scope>NUCLEOTIDE SEQUENCE [LARGE SCALE GENOMIC DNA]</scope>
    <source>
        <strain evidence="9 10">F0489</strain>
    </source>
</reference>
<evidence type="ECO:0000256" key="4">
    <source>
        <dbReference type="ARBA" id="ARBA00022692"/>
    </source>
</evidence>
<evidence type="ECO:0000256" key="7">
    <source>
        <dbReference type="SAM" id="Phobius"/>
    </source>
</evidence>
<dbReference type="AlphaFoldDB" id="J1HPF0"/>
<sequence length="166" mass="18035">MMDRLSDLPLGWTLLAFWCLAMTRSNGAYWIGRGIAAGTSMSRFAKLLDSPLYQRAQAMAARWGVLAVPLSFLTVGVQTFVQISAGVTRMPLRRYLPAVALGSAIWALIYGSIGMAVILAWLETGGHWPPVLLLLAVVTALVVMHRRRRRPANPGSKSRTVSSPSG</sequence>
<evidence type="ECO:0000259" key="8">
    <source>
        <dbReference type="Pfam" id="PF09335"/>
    </source>
</evidence>
<keyword evidence="10" id="KW-1185">Reference proteome</keyword>
<dbReference type="PANTHER" id="PTHR42709:SF6">
    <property type="entry name" value="UNDECAPRENYL PHOSPHATE TRANSPORTER A"/>
    <property type="match status" value="1"/>
</dbReference>